<evidence type="ECO:0000256" key="6">
    <source>
        <dbReference type="ARBA" id="ARBA00023277"/>
    </source>
</evidence>
<dbReference type="SUPFAM" id="SSF53756">
    <property type="entry name" value="UDP-Glycosyltransferase/glycogen phosphorylase"/>
    <property type="match status" value="1"/>
</dbReference>
<comment type="subunit">
    <text evidence="2">Homodimer.</text>
</comment>
<dbReference type="GO" id="GO:0006006">
    <property type="term" value="P:glucose metabolic process"/>
    <property type="evidence" value="ECO:0007669"/>
    <property type="project" value="UniProtKB-KW"/>
</dbReference>
<dbReference type="Pfam" id="PF00534">
    <property type="entry name" value="Glycos_transf_1"/>
    <property type="match status" value="1"/>
</dbReference>
<evidence type="ECO:0000256" key="5">
    <source>
        <dbReference type="ARBA" id="ARBA00022679"/>
    </source>
</evidence>
<sequence length="283" mass="32383">HYLKPYPGIWIWRCHIDLTNTNIAFWNFIKPFIEIYDAYIFTLKNYAQEGLGKEKIFVFTPSIDPLSKKNDSLTLDESKKIFENYKVDTSRPIILQVSRFDPWKDPLGVIDAYRIVKKQFPNVQLVMAGSMAIDDPEGIRYYKKTKSYAGEDPDIFLLSNLDGVGDKEINAFQVASDIIIQKSTREGFGLTVTEGLWKGKPIIGGNVGGIPIQIINGVNGFLVNNINECAEKIIFLLKNPEISKKMGEKAKEYVRNNFLITEHLYNYLKLFKHLSKFQKSGDI</sequence>
<evidence type="ECO:0000256" key="4">
    <source>
        <dbReference type="ARBA" id="ARBA00022676"/>
    </source>
</evidence>
<evidence type="ECO:0000313" key="9">
    <source>
        <dbReference type="EMBL" id="GAI00728.1"/>
    </source>
</evidence>
<dbReference type="InterPro" id="IPR049438">
    <property type="entry name" value="TreT_GT1"/>
</dbReference>
<keyword evidence="6" id="KW-0119">Carbohydrate metabolism</keyword>
<name>X1K2G8_9ZZZZ</name>
<comment type="similarity">
    <text evidence="1">Belongs to the glycosyltransferase group 1 family. Glycosyltransferase 4 subfamily.</text>
</comment>
<gene>
    <name evidence="9" type="ORF">S06H3_02227</name>
</gene>
<proteinExistence type="inferred from homology"/>
<keyword evidence="5" id="KW-0808">Transferase</keyword>
<keyword evidence="4" id="KW-0328">Glycosyltransferase</keyword>
<evidence type="ECO:0000256" key="1">
    <source>
        <dbReference type="ARBA" id="ARBA00009481"/>
    </source>
</evidence>
<evidence type="ECO:0000259" key="8">
    <source>
        <dbReference type="Pfam" id="PF21269"/>
    </source>
</evidence>
<evidence type="ECO:0000256" key="3">
    <source>
        <dbReference type="ARBA" id="ARBA00022526"/>
    </source>
</evidence>
<dbReference type="Pfam" id="PF21269">
    <property type="entry name" value="TreT_GT1"/>
    <property type="match status" value="1"/>
</dbReference>
<comment type="caution">
    <text evidence="9">The sequence shown here is derived from an EMBL/GenBank/DDBJ whole genome shotgun (WGS) entry which is preliminary data.</text>
</comment>
<dbReference type="Gene3D" id="3.40.50.2000">
    <property type="entry name" value="Glycogen Phosphorylase B"/>
    <property type="match status" value="2"/>
</dbReference>
<reference evidence="9" key="1">
    <citation type="journal article" date="2014" name="Front. Microbiol.">
        <title>High frequency of phylogenetically diverse reductive dehalogenase-homologous genes in deep subseafloor sedimentary metagenomes.</title>
        <authorList>
            <person name="Kawai M."/>
            <person name="Futagami T."/>
            <person name="Toyoda A."/>
            <person name="Takaki Y."/>
            <person name="Nishi S."/>
            <person name="Hori S."/>
            <person name="Arai W."/>
            <person name="Tsubouchi T."/>
            <person name="Morono Y."/>
            <person name="Uchiyama I."/>
            <person name="Ito T."/>
            <person name="Fujiyama A."/>
            <person name="Inagaki F."/>
            <person name="Takami H."/>
        </authorList>
    </citation>
    <scope>NUCLEOTIDE SEQUENCE</scope>
    <source>
        <strain evidence="9">Expedition CK06-06</strain>
    </source>
</reference>
<protein>
    <submittedName>
        <fullName evidence="9">Uncharacterized protein</fullName>
    </submittedName>
</protein>
<evidence type="ECO:0000259" key="7">
    <source>
        <dbReference type="Pfam" id="PF00534"/>
    </source>
</evidence>
<dbReference type="PANTHER" id="PTHR47779:SF1">
    <property type="entry name" value="SYNTHASE (CCG-9), PUTATIVE (AFU_ORTHOLOGUE AFUA_3G12100)-RELATED"/>
    <property type="match status" value="1"/>
</dbReference>
<dbReference type="GO" id="GO:0016757">
    <property type="term" value="F:glycosyltransferase activity"/>
    <property type="evidence" value="ECO:0007669"/>
    <property type="project" value="UniProtKB-KW"/>
</dbReference>
<evidence type="ECO:0000256" key="2">
    <source>
        <dbReference type="ARBA" id="ARBA00011738"/>
    </source>
</evidence>
<dbReference type="AlphaFoldDB" id="X1K2G8"/>
<feature type="domain" description="Glycosyl transferase family 1" evidence="7">
    <location>
        <begin position="79"/>
        <end position="252"/>
    </location>
</feature>
<accession>X1K2G8</accession>
<feature type="domain" description="Trehalose synthase N-terminal" evidence="8">
    <location>
        <begin position="9"/>
        <end position="48"/>
    </location>
</feature>
<organism evidence="9">
    <name type="scientific">marine sediment metagenome</name>
    <dbReference type="NCBI Taxonomy" id="412755"/>
    <lineage>
        <taxon>unclassified sequences</taxon>
        <taxon>metagenomes</taxon>
        <taxon>ecological metagenomes</taxon>
    </lineage>
</organism>
<dbReference type="EMBL" id="BARV01000630">
    <property type="protein sequence ID" value="GAI00728.1"/>
    <property type="molecule type" value="Genomic_DNA"/>
</dbReference>
<dbReference type="InterPro" id="IPR052078">
    <property type="entry name" value="Trehalose_Metab_GTase"/>
</dbReference>
<keyword evidence="3" id="KW-0313">Glucose metabolism</keyword>
<feature type="non-terminal residue" evidence="9">
    <location>
        <position position="1"/>
    </location>
</feature>
<dbReference type="PANTHER" id="PTHR47779">
    <property type="entry name" value="SYNTHASE (CCG-9), PUTATIVE (AFU_ORTHOLOGUE AFUA_3G12100)-RELATED"/>
    <property type="match status" value="1"/>
</dbReference>
<dbReference type="InterPro" id="IPR001296">
    <property type="entry name" value="Glyco_trans_1"/>
</dbReference>